<dbReference type="EMBL" id="GDJX01026706">
    <property type="protein sequence ID" value="JAT41230.1"/>
    <property type="molecule type" value="Transcribed_RNA"/>
</dbReference>
<organism evidence="4">
    <name type="scientific">Anthurium amnicola</name>
    <dbReference type="NCBI Taxonomy" id="1678845"/>
    <lineage>
        <taxon>Eukaryota</taxon>
        <taxon>Viridiplantae</taxon>
        <taxon>Streptophyta</taxon>
        <taxon>Embryophyta</taxon>
        <taxon>Tracheophyta</taxon>
        <taxon>Spermatophyta</taxon>
        <taxon>Magnoliopsida</taxon>
        <taxon>Liliopsida</taxon>
        <taxon>Araceae</taxon>
        <taxon>Pothoideae</taxon>
        <taxon>Potheae</taxon>
        <taxon>Anthurium</taxon>
    </lineage>
</organism>
<comment type="similarity">
    <text evidence="1">Belongs to the GeBP family.</text>
</comment>
<evidence type="ECO:0000313" key="4">
    <source>
        <dbReference type="EMBL" id="JAT41230.1"/>
    </source>
</evidence>
<feature type="compositionally biased region" description="Pro residues" evidence="2">
    <location>
        <begin position="112"/>
        <end position="136"/>
    </location>
</feature>
<name>A0A1D1XFP1_9ARAE</name>
<evidence type="ECO:0000256" key="2">
    <source>
        <dbReference type="SAM" id="MobiDB-lite"/>
    </source>
</evidence>
<feature type="region of interest" description="Disordered" evidence="2">
    <location>
        <begin position="1"/>
        <end position="21"/>
    </location>
</feature>
<protein>
    <recommendedName>
        <fullName evidence="3">Glabrous enhancer-binding protein-like DBD domain-containing protein</fullName>
    </recommendedName>
</protein>
<feature type="non-terminal residue" evidence="4">
    <location>
        <position position="136"/>
    </location>
</feature>
<dbReference type="InterPro" id="IPR053932">
    <property type="entry name" value="GeBP-like_DBD"/>
</dbReference>
<reference evidence="4" key="1">
    <citation type="submission" date="2015-07" db="EMBL/GenBank/DDBJ databases">
        <title>Transcriptome Assembly of Anthurium amnicola.</title>
        <authorList>
            <person name="Suzuki J."/>
        </authorList>
    </citation>
    <scope>NUCLEOTIDE SEQUENCE</scope>
</reference>
<evidence type="ECO:0000259" key="3">
    <source>
        <dbReference type="Pfam" id="PF04504"/>
    </source>
</evidence>
<gene>
    <name evidence="4" type="ORF">g.27069</name>
</gene>
<dbReference type="Pfam" id="PF04504">
    <property type="entry name" value="GeBP-like_DBD"/>
    <property type="match status" value="1"/>
</dbReference>
<evidence type="ECO:0000256" key="1">
    <source>
        <dbReference type="ARBA" id="ARBA00010820"/>
    </source>
</evidence>
<feature type="domain" description="Glabrous enhancer-binding protein-like DBD" evidence="3">
    <location>
        <begin position="19"/>
        <end position="104"/>
    </location>
</feature>
<proteinExistence type="inferred from homology"/>
<accession>A0A1D1XFP1</accession>
<feature type="region of interest" description="Disordered" evidence="2">
    <location>
        <begin position="105"/>
        <end position="136"/>
    </location>
</feature>
<dbReference type="AlphaFoldDB" id="A0A1D1XFP1"/>
<sequence length="136" mass="14834">MASPRATIPPQPTAGSRATWSEEDELRLLEAVLEIAEERPEVYNPSVSLFLRIGRRLEGAFENEEVLSKVKELRRSYESGGLDLVGATNPSSRRVRELCAKIWGDTVMETPTTPPPPTPPPPPPSSPPPPPPPPPP</sequence>